<dbReference type="Proteomes" id="UP001054837">
    <property type="component" value="Unassembled WGS sequence"/>
</dbReference>
<evidence type="ECO:0000313" key="1">
    <source>
        <dbReference type="EMBL" id="GIY13904.1"/>
    </source>
</evidence>
<protein>
    <submittedName>
        <fullName evidence="1">Uncharacterized protein</fullName>
    </submittedName>
</protein>
<dbReference type="EMBL" id="BPLQ01005290">
    <property type="protein sequence ID" value="GIY13904.1"/>
    <property type="molecule type" value="Genomic_DNA"/>
</dbReference>
<keyword evidence="2" id="KW-1185">Reference proteome</keyword>
<accession>A0AAV4QYL9</accession>
<name>A0AAV4QYL9_9ARAC</name>
<evidence type="ECO:0000313" key="2">
    <source>
        <dbReference type="Proteomes" id="UP001054837"/>
    </source>
</evidence>
<gene>
    <name evidence="1" type="ORF">CDAR_525021</name>
</gene>
<reference evidence="1 2" key="1">
    <citation type="submission" date="2021-06" db="EMBL/GenBank/DDBJ databases">
        <title>Caerostris darwini draft genome.</title>
        <authorList>
            <person name="Kono N."/>
            <person name="Arakawa K."/>
        </authorList>
    </citation>
    <scope>NUCLEOTIDE SEQUENCE [LARGE SCALE GENOMIC DNA]</scope>
</reference>
<proteinExistence type="predicted"/>
<organism evidence="1 2">
    <name type="scientific">Caerostris darwini</name>
    <dbReference type="NCBI Taxonomy" id="1538125"/>
    <lineage>
        <taxon>Eukaryota</taxon>
        <taxon>Metazoa</taxon>
        <taxon>Ecdysozoa</taxon>
        <taxon>Arthropoda</taxon>
        <taxon>Chelicerata</taxon>
        <taxon>Arachnida</taxon>
        <taxon>Araneae</taxon>
        <taxon>Araneomorphae</taxon>
        <taxon>Entelegynae</taxon>
        <taxon>Araneoidea</taxon>
        <taxon>Araneidae</taxon>
        <taxon>Caerostris</taxon>
    </lineage>
</organism>
<comment type="caution">
    <text evidence="1">The sequence shown here is derived from an EMBL/GenBank/DDBJ whole genome shotgun (WGS) entry which is preliminary data.</text>
</comment>
<sequence>MPVPAMPPPLEGIIENTKSSTIFVRLSEVSRSKRHQRKMCRSLPCKTLFSRHLLRITSVAFYGHGATFLITLGDGDLRVTVTSERRQRRPLHDTGDKPS</sequence>
<dbReference type="AlphaFoldDB" id="A0AAV4QYL9"/>